<dbReference type="CDD" id="cd18809">
    <property type="entry name" value="SF1_C_RecD"/>
    <property type="match status" value="1"/>
</dbReference>
<evidence type="ECO:0000256" key="1">
    <source>
        <dbReference type="ARBA" id="ARBA00022741"/>
    </source>
</evidence>
<dbReference type="InterPro" id="IPR027417">
    <property type="entry name" value="P-loop_NTPase"/>
</dbReference>
<evidence type="ECO:0000313" key="4">
    <source>
        <dbReference type="EMBL" id="AVX05353.1"/>
    </source>
</evidence>
<dbReference type="GO" id="GO:0003678">
    <property type="term" value="F:DNA helicase activity"/>
    <property type="evidence" value="ECO:0007669"/>
    <property type="project" value="UniProtKB-ARBA"/>
</dbReference>
<dbReference type="Pfam" id="PF13538">
    <property type="entry name" value="UvrD_C_2"/>
    <property type="match status" value="1"/>
</dbReference>
<protein>
    <submittedName>
        <fullName evidence="4">Exodeoxyribonuclease V</fullName>
    </submittedName>
</protein>
<dbReference type="AlphaFoldDB" id="A0A2R4MHE1"/>
<dbReference type="PANTHER" id="PTHR43788">
    <property type="entry name" value="DNA2/NAM7 HELICASE FAMILY MEMBER"/>
    <property type="match status" value="1"/>
</dbReference>
<evidence type="ECO:0000313" key="5">
    <source>
        <dbReference type="Proteomes" id="UP000258927"/>
    </source>
</evidence>
<dbReference type="SUPFAM" id="SSF52540">
    <property type="entry name" value="P-loop containing nucleoside triphosphate hydrolases"/>
    <property type="match status" value="1"/>
</dbReference>
<evidence type="ECO:0000259" key="3">
    <source>
        <dbReference type="Pfam" id="PF13538"/>
    </source>
</evidence>
<accession>A0A2R4MHE1</accession>
<dbReference type="PRINTS" id="PR00364">
    <property type="entry name" value="DISEASERSIST"/>
</dbReference>
<dbReference type="Gene3D" id="2.30.30.940">
    <property type="match status" value="1"/>
</dbReference>
<dbReference type="PANTHER" id="PTHR43788:SF6">
    <property type="entry name" value="DNA HELICASE B"/>
    <property type="match status" value="1"/>
</dbReference>
<reference evidence="4 5" key="1">
    <citation type="submission" date="2017-05" db="EMBL/GenBank/DDBJ databases">
        <title>Genome Analysis of Maritalea myrionectae HL2708#5.</title>
        <authorList>
            <consortium name="Cotde Inc.-PKNU"/>
            <person name="Jang D."/>
            <person name="Oh H.-M."/>
        </authorList>
    </citation>
    <scope>NUCLEOTIDE SEQUENCE [LARGE SCALE GENOMIC DNA]</scope>
    <source>
        <strain evidence="4 5">HL2708#5</strain>
    </source>
</reference>
<organism evidence="4 5">
    <name type="scientific">Maritalea myrionectae</name>
    <dbReference type="NCBI Taxonomy" id="454601"/>
    <lineage>
        <taxon>Bacteria</taxon>
        <taxon>Pseudomonadati</taxon>
        <taxon>Pseudomonadota</taxon>
        <taxon>Alphaproteobacteria</taxon>
        <taxon>Hyphomicrobiales</taxon>
        <taxon>Devosiaceae</taxon>
        <taxon>Maritalea</taxon>
    </lineage>
</organism>
<dbReference type="RefSeq" id="WP_027833693.1">
    <property type="nucleotide sequence ID" value="NZ_CP021330.1"/>
</dbReference>
<keyword evidence="1" id="KW-0547">Nucleotide-binding</keyword>
<keyword evidence="5" id="KW-1185">Reference proteome</keyword>
<sequence>MQWSSQQQDALRAVEKWLADKDAPQIFRLFGWAGTGKSTLAVHLAEGVDKVVFAAFTGKAAMVMRRRGCTDASTIHSLIYRYVDSKDEDDAQGGSPEFKLNRDSEVKKADLVVIDEVSMVGEGLARDLMSFGKKILVLGDPFQLPPIHDTGFFTDAEPDIMLTEIHRQAADNPIIQLSMAIRNGEMLEHGRYGESKVISKRDVDRDEVLAADQILCGTNATRLTYNDRVRELKHLPAQIPVVGDKLICLRNNHQKKLLNGQLWRIEEMVEKKKGIIKMELSPDDAGDRRTRAKIKTHEKFFEGREDELSWPVKRELDQFYFGYALTVHKAQGSQWDNVYLFDESYAFREDRARHLYTAITRAAETITIVR</sequence>
<dbReference type="Gene3D" id="3.40.50.300">
    <property type="entry name" value="P-loop containing nucleotide triphosphate hydrolases"/>
    <property type="match status" value="2"/>
</dbReference>
<name>A0A2R4MHE1_9HYPH</name>
<dbReference type="InterPro" id="IPR027785">
    <property type="entry name" value="UvrD-like_helicase_C"/>
</dbReference>
<feature type="domain" description="UvrD-like helicase C-terminal" evidence="3">
    <location>
        <begin position="322"/>
        <end position="368"/>
    </location>
</feature>
<dbReference type="Pfam" id="PF13604">
    <property type="entry name" value="AAA_30"/>
    <property type="match status" value="1"/>
</dbReference>
<evidence type="ECO:0000256" key="2">
    <source>
        <dbReference type="ARBA" id="ARBA00022840"/>
    </source>
</evidence>
<gene>
    <name evidence="4" type="ORF">MXMO3_02843</name>
</gene>
<proteinExistence type="predicted"/>
<dbReference type="Proteomes" id="UP000258927">
    <property type="component" value="Chromosome"/>
</dbReference>
<dbReference type="STRING" id="1122213.GCA_000423365_00478"/>
<dbReference type="EMBL" id="CP021330">
    <property type="protein sequence ID" value="AVX05353.1"/>
    <property type="molecule type" value="Genomic_DNA"/>
</dbReference>
<dbReference type="InterPro" id="IPR050534">
    <property type="entry name" value="Coronavir_polyprotein_1ab"/>
</dbReference>
<dbReference type="KEGG" id="mmyr:MXMO3_02843"/>
<keyword evidence="2" id="KW-0067">ATP-binding</keyword>
<dbReference type="GO" id="GO:0005524">
    <property type="term" value="F:ATP binding"/>
    <property type="evidence" value="ECO:0007669"/>
    <property type="project" value="UniProtKB-KW"/>
</dbReference>